<name>W2IGQ2_PHYNI</name>
<organism evidence="1">
    <name type="scientific">Phytophthora nicotianae</name>
    <name type="common">Potato buckeye rot agent</name>
    <name type="synonym">Phytophthora parasitica</name>
    <dbReference type="NCBI Taxonomy" id="4792"/>
    <lineage>
        <taxon>Eukaryota</taxon>
        <taxon>Sar</taxon>
        <taxon>Stramenopiles</taxon>
        <taxon>Oomycota</taxon>
        <taxon>Peronosporomycetes</taxon>
        <taxon>Peronosporales</taxon>
        <taxon>Peronosporaceae</taxon>
        <taxon>Phytophthora</taxon>
    </lineage>
</organism>
<dbReference type="VEuPathDB" id="FungiDB:PPTG_20819"/>
<sequence length="50" mass="5907">MSDYAIDALRLAFIRRGLHENEAIQKCPAKSGVLKIWRALRVKFWDPFFK</sequence>
<proteinExistence type="predicted"/>
<dbReference type="Proteomes" id="UP000053864">
    <property type="component" value="Unassembled WGS sequence"/>
</dbReference>
<dbReference type="EMBL" id="KI674547">
    <property type="protein sequence ID" value="ETL33240.1"/>
    <property type="molecule type" value="Genomic_DNA"/>
</dbReference>
<accession>W2IGQ2</accession>
<gene>
    <name evidence="1" type="ORF">L916_14251</name>
</gene>
<evidence type="ECO:0000313" key="1">
    <source>
        <dbReference type="EMBL" id="ETL33240.1"/>
    </source>
</evidence>
<dbReference type="AlphaFoldDB" id="W2IGQ2"/>
<protein>
    <submittedName>
        <fullName evidence="1">Uncharacterized protein</fullName>
    </submittedName>
</protein>
<reference evidence="1" key="1">
    <citation type="submission" date="2013-11" db="EMBL/GenBank/DDBJ databases">
        <title>The Genome Sequence of Phytophthora parasitica CJ05E6.</title>
        <authorList>
            <consortium name="The Broad Institute Genomics Platform"/>
            <person name="Russ C."/>
            <person name="Tyler B."/>
            <person name="Panabieres F."/>
            <person name="Shan W."/>
            <person name="Tripathy S."/>
            <person name="Grunwald N."/>
            <person name="Machado M."/>
            <person name="Johnson C.S."/>
            <person name="Arredondo F."/>
            <person name="Hong C."/>
            <person name="Coffey M."/>
            <person name="Young S.K."/>
            <person name="Zeng Q."/>
            <person name="Gargeya S."/>
            <person name="Fitzgerald M."/>
            <person name="Abouelleil A."/>
            <person name="Alvarado L."/>
            <person name="Chapman S.B."/>
            <person name="Gainer-Dewar J."/>
            <person name="Goldberg J."/>
            <person name="Griggs A."/>
            <person name="Gujja S."/>
            <person name="Hansen M."/>
            <person name="Howarth C."/>
            <person name="Imamovic A."/>
            <person name="Ireland A."/>
            <person name="Larimer J."/>
            <person name="McCowan C."/>
            <person name="Murphy C."/>
            <person name="Pearson M."/>
            <person name="Poon T.W."/>
            <person name="Priest M."/>
            <person name="Roberts A."/>
            <person name="Saif S."/>
            <person name="Shea T."/>
            <person name="Sykes S."/>
            <person name="Wortman J."/>
            <person name="Nusbaum C."/>
            <person name="Birren B."/>
        </authorList>
    </citation>
    <scope>NUCLEOTIDE SEQUENCE [LARGE SCALE GENOMIC DNA]</scope>
    <source>
        <strain evidence="1">CJ05E6</strain>
    </source>
</reference>